<organism evidence="1 2">
    <name type="scientific">Phanerochaete carnosa (strain HHB-10118-sp)</name>
    <name type="common">White-rot fungus</name>
    <name type="synonym">Peniophora carnosa</name>
    <dbReference type="NCBI Taxonomy" id="650164"/>
    <lineage>
        <taxon>Eukaryota</taxon>
        <taxon>Fungi</taxon>
        <taxon>Dikarya</taxon>
        <taxon>Basidiomycota</taxon>
        <taxon>Agaricomycotina</taxon>
        <taxon>Agaricomycetes</taxon>
        <taxon>Polyporales</taxon>
        <taxon>Phanerochaetaceae</taxon>
        <taxon>Phanerochaete</taxon>
    </lineage>
</organism>
<dbReference type="KEGG" id="pco:PHACADRAFT_108068"/>
<dbReference type="STRING" id="650164.K5WFD1"/>
<name>K5WFD1_PHACS</name>
<protein>
    <submittedName>
        <fullName evidence="1">Uncharacterized protein</fullName>
    </submittedName>
</protein>
<dbReference type="GeneID" id="18907496"/>
<dbReference type="HOGENOM" id="CLU_2360423_0_0_1"/>
<evidence type="ECO:0000313" key="2">
    <source>
        <dbReference type="Proteomes" id="UP000008370"/>
    </source>
</evidence>
<dbReference type="EMBL" id="JH930678">
    <property type="protein sequence ID" value="EKM48862.1"/>
    <property type="molecule type" value="Genomic_DNA"/>
</dbReference>
<accession>K5WFD1</accession>
<dbReference type="RefSeq" id="XP_007402584.1">
    <property type="nucleotide sequence ID" value="XM_007402522.1"/>
</dbReference>
<proteinExistence type="predicted"/>
<dbReference type="InParanoid" id="K5WFD1"/>
<keyword evidence="2" id="KW-1185">Reference proteome</keyword>
<gene>
    <name evidence="1" type="ORF">PHACADRAFT_108068</name>
</gene>
<reference evidence="1 2" key="1">
    <citation type="journal article" date="2012" name="BMC Genomics">
        <title>Comparative genomics of the white-rot fungi, Phanerochaete carnosa and P. chrysosporium, to elucidate the genetic basis of the distinct wood types they colonize.</title>
        <authorList>
            <person name="Suzuki H."/>
            <person name="MacDonald J."/>
            <person name="Syed K."/>
            <person name="Salamov A."/>
            <person name="Hori C."/>
            <person name="Aerts A."/>
            <person name="Henrissat B."/>
            <person name="Wiebenga A."/>
            <person name="vanKuyk P.A."/>
            <person name="Barry K."/>
            <person name="Lindquist E."/>
            <person name="LaButti K."/>
            <person name="Lapidus A."/>
            <person name="Lucas S."/>
            <person name="Coutinho P."/>
            <person name="Gong Y."/>
            <person name="Samejima M."/>
            <person name="Mahadevan R."/>
            <person name="Abou-Zaid M."/>
            <person name="de Vries R.P."/>
            <person name="Igarashi K."/>
            <person name="Yadav J.S."/>
            <person name="Grigoriev I.V."/>
            <person name="Master E.R."/>
        </authorList>
    </citation>
    <scope>NUCLEOTIDE SEQUENCE [LARGE SCALE GENOMIC DNA]</scope>
    <source>
        <strain evidence="1 2">HHB-10118-sp</strain>
    </source>
</reference>
<dbReference type="Proteomes" id="UP000008370">
    <property type="component" value="Unassembled WGS sequence"/>
</dbReference>
<sequence>MFLLDTIDNLPRCPISDALMQVFLWTLKETGARDVPSLYQLCQTQEKLRQTCGVPSIRCQSELGNIFYMNDDWSNPQTQPHIHVYPEVPKDGIREV</sequence>
<evidence type="ECO:0000313" key="1">
    <source>
        <dbReference type="EMBL" id="EKM48862.1"/>
    </source>
</evidence>
<dbReference type="OrthoDB" id="2752658at2759"/>
<dbReference type="AlphaFoldDB" id="K5WFD1"/>